<keyword evidence="7" id="KW-0503">Monooxygenase</keyword>
<keyword evidence="4 7" id="KW-0560">Oxidoreductase</keyword>
<dbReference type="Proteomes" id="UP000245207">
    <property type="component" value="Unassembled WGS sequence"/>
</dbReference>
<dbReference type="AlphaFoldDB" id="A0A2U1PF87"/>
<evidence type="ECO:0000313" key="10">
    <source>
        <dbReference type="Proteomes" id="UP000245207"/>
    </source>
</evidence>
<dbReference type="SUPFAM" id="SSF48264">
    <property type="entry name" value="Cytochrome P450"/>
    <property type="match status" value="1"/>
</dbReference>
<keyword evidence="8" id="KW-0812">Transmembrane</keyword>
<dbReference type="GO" id="GO:0005506">
    <property type="term" value="F:iron ion binding"/>
    <property type="evidence" value="ECO:0007669"/>
    <property type="project" value="InterPro"/>
</dbReference>
<dbReference type="InterPro" id="IPR017972">
    <property type="entry name" value="Cyt_P450_CS"/>
</dbReference>
<dbReference type="InterPro" id="IPR002401">
    <property type="entry name" value="Cyt_P450_E_grp-I"/>
</dbReference>
<dbReference type="CDD" id="cd11064">
    <property type="entry name" value="CYP86A"/>
    <property type="match status" value="1"/>
</dbReference>
<dbReference type="GO" id="GO:0020037">
    <property type="term" value="F:heme binding"/>
    <property type="evidence" value="ECO:0007669"/>
    <property type="project" value="InterPro"/>
</dbReference>
<gene>
    <name evidence="9" type="ORF">CTI12_AA157930</name>
</gene>
<dbReference type="PRINTS" id="PR00463">
    <property type="entry name" value="EP450I"/>
</dbReference>
<evidence type="ECO:0000256" key="4">
    <source>
        <dbReference type="ARBA" id="ARBA00023002"/>
    </source>
</evidence>
<dbReference type="PROSITE" id="PS00086">
    <property type="entry name" value="CYTOCHROME_P450"/>
    <property type="match status" value="1"/>
</dbReference>
<dbReference type="InterPro" id="IPR001128">
    <property type="entry name" value="Cyt_P450"/>
</dbReference>
<dbReference type="OrthoDB" id="1470350at2759"/>
<dbReference type="Pfam" id="PF00067">
    <property type="entry name" value="p450"/>
    <property type="match status" value="1"/>
</dbReference>
<evidence type="ECO:0000256" key="8">
    <source>
        <dbReference type="SAM" id="Phobius"/>
    </source>
</evidence>
<sequence>MTLLQYHTLIFLFTLLIFLYLYFSFKTRRSSLAINWPIFGMTPGLLWNYHCVHDYTTNILKQSGGTFMYKGPWFAKKDMLFTSDPENFNYISSTNFPNYPKGPEFREIFDILGDGIFNCETKLWELHRKTTISLFKDEEFLKVVEKTMWSNVKKKLMPVLEFMSEQGSTIDMQNIFQRLSFDGIMSLLLDYDPETLTVEFPHCKFALAITKSEEAIFSRHFFPKCCWKFLNLFKIGSEKHLADAFKLSDQLFYEFINEKREKERKADGQQAVDLTLLTGFMREYKDETGSFGNPDRFIKDTLLNLMVAGRDTTSSALTSFFYLLAKNPVAESKIREEIHEKLGMKEGEKWKQVGVKELENLVYLHGALCEALRLFPSVPVNTKLPLAEDTLPSGHRVDSSTKIMLHSYAMGRMETIWGQDCLEFKPERWISHKGGIKHVPSYKFTAFHAGPRTCLGKKISLIQMRLVAATIVYNYNVEVMEDRPLTLKASVIFQLEYGLMVKITKRNEVKVQ</sequence>
<accession>A0A2U1PF87</accession>
<dbReference type="PANTHER" id="PTHR24296">
    <property type="entry name" value="CYTOCHROME P450"/>
    <property type="match status" value="1"/>
</dbReference>
<evidence type="ECO:0000256" key="7">
    <source>
        <dbReference type="RuleBase" id="RU000461"/>
    </source>
</evidence>
<keyword evidence="10" id="KW-1185">Reference proteome</keyword>
<comment type="caution">
    <text evidence="9">The sequence shown here is derived from an EMBL/GenBank/DDBJ whole genome shotgun (WGS) entry which is preliminary data.</text>
</comment>
<comment type="cofactor">
    <cofactor evidence="1 6">
        <name>heme</name>
        <dbReference type="ChEBI" id="CHEBI:30413"/>
    </cofactor>
</comment>
<name>A0A2U1PF87_ARTAN</name>
<protein>
    <submittedName>
        <fullName evidence="9">Cytochrome P450</fullName>
    </submittedName>
</protein>
<dbReference type="GO" id="GO:0016705">
    <property type="term" value="F:oxidoreductase activity, acting on paired donors, with incorporation or reduction of molecular oxygen"/>
    <property type="evidence" value="ECO:0007669"/>
    <property type="project" value="InterPro"/>
</dbReference>
<evidence type="ECO:0000256" key="5">
    <source>
        <dbReference type="ARBA" id="ARBA00023004"/>
    </source>
</evidence>
<organism evidence="9 10">
    <name type="scientific">Artemisia annua</name>
    <name type="common">Sweet wormwood</name>
    <dbReference type="NCBI Taxonomy" id="35608"/>
    <lineage>
        <taxon>Eukaryota</taxon>
        <taxon>Viridiplantae</taxon>
        <taxon>Streptophyta</taxon>
        <taxon>Embryophyta</taxon>
        <taxon>Tracheophyta</taxon>
        <taxon>Spermatophyta</taxon>
        <taxon>Magnoliopsida</taxon>
        <taxon>eudicotyledons</taxon>
        <taxon>Gunneridae</taxon>
        <taxon>Pentapetalae</taxon>
        <taxon>asterids</taxon>
        <taxon>campanulids</taxon>
        <taxon>Asterales</taxon>
        <taxon>Asteraceae</taxon>
        <taxon>Asteroideae</taxon>
        <taxon>Anthemideae</taxon>
        <taxon>Artemisiinae</taxon>
        <taxon>Artemisia</taxon>
    </lineage>
</organism>
<evidence type="ECO:0000313" key="9">
    <source>
        <dbReference type="EMBL" id="PWA84448.1"/>
    </source>
</evidence>
<keyword evidence="6 7" id="KW-0349">Heme</keyword>
<dbReference type="Gene3D" id="1.10.630.10">
    <property type="entry name" value="Cytochrome P450"/>
    <property type="match status" value="1"/>
</dbReference>
<feature type="transmembrane region" description="Helical" evidence="8">
    <location>
        <begin position="6"/>
        <end position="25"/>
    </location>
</feature>
<comment type="similarity">
    <text evidence="2 7">Belongs to the cytochrome P450 family.</text>
</comment>
<dbReference type="PRINTS" id="PR00385">
    <property type="entry name" value="P450"/>
</dbReference>
<evidence type="ECO:0000256" key="6">
    <source>
        <dbReference type="PIRSR" id="PIRSR602401-1"/>
    </source>
</evidence>
<keyword evidence="8" id="KW-0472">Membrane</keyword>
<dbReference type="EMBL" id="PKPP01001227">
    <property type="protein sequence ID" value="PWA84448.1"/>
    <property type="molecule type" value="Genomic_DNA"/>
</dbReference>
<dbReference type="STRING" id="35608.A0A2U1PF87"/>
<reference evidence="9 10" key="1">
    <citation type="journal article" date="2018" name="Mol. Plant">
        <title>The genome of Artemisia annua provides insight into the evolution of Asteraceae family and artemisinin biosynthesis.</title>
        <authorList>
            <person name="Shen Q."/>
            <person name="Zhang L."/>
            <person name="Liao Z."/>
            <person name="Wang S."/>
            <person name="Yan T."/>
            <person name="Shi P."/>
            <person name="Liu M."/>
            <person name="Fu X."/>
            <person name="Pan Q."/>
            <person name="Wang Y."/>
            <person name="Lv Z."/>
            <person name="Lu X."/>
            <person name="Zhang F."/>
            <person name="Jiang W."/>
            <person name="Ma Y."/>
            <person name="Chen M."/>
            <person name="Hao X."/>
            <person name="Li L."/>
            <person name="Tang Y."/>
            <person name="Lv G."/>
            <person name="Zhou Y."/>
            <person name="Sun X."/>
            <person name="Brodelius P.E."/>
            <person name="Rose J.K.C."/>
            <person name="Tang K."/>
        </authorList>
    </citation>
    <scope>NUCLEOTIDE SEQUENCE [LARGE SCALE GENOMIC DNA]</scope>
    <source>
        <strain evidence="10">cv. Huhao1</strain>
        <tissue evidence="9">Leaf</tissue>
    </source>
</reference>
<keyword evidence="8" id="KW-1133">Transmembrane helix</keyword>
<dbReference type="GO" id="GO:0004497">
    <property type="term" value="F:monooxygenase activity"/>
    <property type="evidence" value="ECO:0007669"/>
    <property type="project" value="UniProtKB-KW"/>
</dbReference>
<dbReference type="GO" id="GO:0006629">
    <property type="term" value="P:lipid metabolic process"/>
    <property type="evidence" value="ECO:0007669"/>
    <property type="project" value="UniProtKB-ARBA"/>
</dbReference>
<keyword evidence="3 6" id="KW-0479">Metal-binding</keyword>
<keyword evidence="5 6" id="KW-0408">Iron</keyword>
<evidence type="ECO:0000256" key="1">
    <source>
        <dbReference type="ARBA" id="ARBA00001971"/>
    </source>
</evidence>
<proteinExistence type="inferred from homology"/>
<feature type="binding site" description="axial binding residue" evidence="6">
    <location>
        <position position="454"/>
    </location>
    <ligand>
        <name>heme</name>
        <dbReference type="ChEBI" id="CHEBI:30413"/>
    </ligand>
    <ligandPart>
        <name>Fe</name>
        <dbReference type="ChEBI" id="CHEBI:18248"/>
    </ligandPart>
</feature>
<evidence type="ECO:0000256" key="2">
    <source>
        <dbReference type="ARBA" id="ARBA00010617"/>
    </source>
</evidence>
<evidence type="ECO:0000256" key="3">
    <source>
        <dbReference type="ARBA" id="ARBA00022723"/>
    </source>
</evidence>
<dbReference type="InterPro" id="IPR036396">
    <property type="entry name" value="Cyt_P450_sf"/>
</dbReference>